<feature type="repeat" description="TPR" evidence="1">
    <location>
        <begin position="165"/>
        <end position="198"/>
    </location>
</feature>
<accession>A0ABY2XA88</accession>
<reference evidence="4 5" key="1">
    <citation type="submission" date="2019-05" db="EMBL/GenBank/DDBJ databases">
        <title>Marivita sp. nov. isolated from sea sediment.</title>
        <authorList>
            <person name="Kim W."/>
        </authorList>
    </citation>
    <scope>NUCLEOTIDE SEQUENCE [LARGE SCALE GENOMIC DNA]</scope>
    <source>
        <strain evidence="4 5">CAU 1492</strain>
    </source>
</reference>
<name>A0ABY2XA88_9RHOB</name>
<evidence type="ECO:0000256" key="2">
    <source>
        <dbReference type="SAM" id="MobiDB-lite"/>
    </source>
</evidence>
<dbReference type="EMBL" id="VCPC01000002">
    <property type="protein sequence ID" value="TMV13302.1"/>
    <property type="molecule type" value="Genomic_DNA"/>
</dbReference>
<dbReference type="SUPFAM" id="SSF48452">
    <property type="entry name" value="TPR-like"/>
    <property type="match status" value="1"/>
</dbReference>
<keyword evidence="1" id="KW-0802">TPR repeat</keyword>
<comment type="caution">
    <text evidence="4">The sequence shown here is derived from an EMBL/GenBank/DDBJ whole genome shotgun (WGS) entry which is preliminary data.</text>
</comment>
<proteinExistence type="predicted"/>
<sequence length="217" mass="23719">MSIHHPNLKGTVAALGVIVMYSLLPALPAVAQDPAEPPQLDEPTISLSVPDPDMDNVPDSRDEAELLRQLAQSDEAGARRIDRQLQALWSQSGSPAMDLLLKRGRDAMEVDDSKTAIEHLTALTDHAPEFAEGYHMRASAYFSADLLGPAIADLERALALNPNNYNAIYGLGAILETLDDKQRAHDAYERVLEIHPYHEEALAGMERLKPGIEGRAL</sequence>
<dbReference type="Gene3D" id="1.25.40.10">
    <property type="entry name" value="Tetratricopeptide repeat domain"/>
    <property type="match status" value="1"/>
</dbReference>
<gene>
    <name evidence="4" type="ORF">FGK64_11150</name>
</gene>
<dbReference type="Pfam" id="PF13181">
    <property type="entry name" value="TPR_8"/>
    <property type="match status" value="2"/>
</dbReference>
<evidence type="ECO:0000313" key="5">
    <source>
        <dbReference type="Proteomes" id="UP001191082"/>
    </source>
</evidence>
<feature type="region of interest" description="Disordered" evidence="2">
    <location>
        <begin position="33"/>
        <end position="61"/>
    </location>
</feature>
<evidence type="ECO:0000256" key="1">
    <source>
        <dbReference type="PROSITE-ProRule" id="PRU00339"/>
    </source>
</evidence>
<evidence type="ECO:0000256" key="3">
    <source>
        <dbReference type="SAM" id="SignalP"/>
    </source>
</evidence>
<dbReference type="RefSeq" id="WP_138863858.1">
    <property type="nucleotide sequence ID" value="NZ_VCPC01000002.1"/>
</dbReference>
<protein>
    <recommendedName>
        <fullName evidence="6">Tetratricopeptide repeat-containing protein</fullName>
    </recommendedName>
</protein>
<keyword evidence="3" id="KW-0732">Signal</keyword>
<dbReference type="InterPro" id="IPR011990">
    <property type="entry name" value="TPR-like_helical_dom_sf"/>
</dbReference>
<dbReference type="PROSITE" id="PS50005">
    <property type="entry name" value="TPR"/>
    <property type="match status" value="2"/>
</dbReference>
<dbReference type="SMART" id="SM00028">
    <property type="entry name" value="TPR"/>
    <property type="match status" value="3"/>
</dbReference>
<dbReference type="InterPro" id="IPR019734">
    <property type="entry name" value="TPR_rpt"/>
</dbReference>
<evidence type="ECO:0000313" key="4">
    <source>
        <dbReference type="EMBL" id="TMV13302.1"/>
    </source>
</evidence>
<evidence type="ECO:0008006" key="6">
    <source>
        <dbReference type="Google" id="ProtNLM"/>
    </source>
</evidence>
<keyword evidence="5" id="KW-1185">Reference proteome</keyword>
<dbReference type="Proteomes" id="UP001191082">
    <property type="component" value="Unassembled WGS sequence"/>
</dbReference>
<organism evidence="4 5">
    <name type="scientific">Arenibacterium halophilum</name>
    <dbReference type="NCBI Taxonomy" id="2583821"/>
    <lineage>
        <taxon>Bacteria</taxon>
        <taxon>Pseudomonadati</taxon>
        <taxon>Pseudomonadota</taxon>
        <taxon>Alphaproteobacteria</taxon>
        <taxon>Rhodobacterales</taxon>
        <taxon>Paracoccaceae</taxon>
        <taxon>Arenibacterium</taxon>
    </lineage>
</organism>
<feature type="chain" id="PRO_5046918205" description="Tetratricopeptide repeat-containing protein" evidence="3">
    <location>
        <begin position="32"/>
        <end position="217"/>
    </location>
</feature>
<feature type="signal peptide" evidence="3">
    <location>
        <begin position="1"/>
        <end position="31"/>
    </location>
</feature>
<feature type="repeat" description="TPR" evidence="1">
    <location>
        <begin position="131"/>
        <end position="164"/>
    </location>
</feature>